<dbReference type="PANTHER" id="PTHR13976">
    <property type="entry name" value="HETEROGENEOUS NUCLEAR RIBONUCLEOPROTEIN-RELATED"/>
    <property type="match status" value="1"/>
</dbReference>
<feature type="region of interest" description="Disordered" evidence="4">
    <location>
        <begin position="568"/>
        <end position="591"/>
    </location>
</feature>
<feature type="compositionally biased region" description="Basic and acidic residues" evidence="4">
    <location>
        <begin position="570"/>
        <end position="583"/>
    </location>
</feature>
<evidence type="ECO:0000256" key="1">
    <source>
        <dbReference type="ARBA" id="ARBA00022737"/>
    </source>
</evidence>
<feature type="domain" description="RRM" evidence="6">
    <location>
        <begin position="483"/>
        <end position="560"/>
    </location>
</feature>
<evidence type="ECO:0000256" key="5">
    <source>
        <dbReference type="SAM" id="Phobius"/>
    </source>
</evidence>
<name>A0A1A7ZV30_NOTFU</name>
<dbReference type="PROSITE" id="PS50102">
    <property type="entry name" value="RRM"/>
    <property type="match status" value="3"/>
</dbReference>
<keyword evidence="5" id="KW-0472">Membrane</keyword>
<feature type="domain" description="RRM" evidence="6">
    <location>
        <begin position="236"/>
        <end position="311"/>
    </location>
</feature>
<dbReference type="InterPro" id="IPR050666">
    <property type="entry name" value="ESRP"/>
</dbReference>
<keyword evidence="5" id="KW-0812">Transmembrane</keyword>
<organism evidence="7">
    <name type="scientific">Nothobranchius furzeri</name>
    <name type="common">Turquoise killifish</name>
    <dbReference type="NCBI Taxonomy" id="105023"/>
    <lineage>
        <taxon>Eukaryota</taxon>
        <taxon>Metazoa</taxon>
        <taxon>Chordata</taxon>
        <taxon>Craniata</taxon>
        <taxon>Vertebrata</taxon>
        <taxon>Euteleostomi</taxon>
        <taxon>Actinopterygii</taxon>
        <taxon>Neopterygii</taxon>
        <taxon>Teleostei</taxon>
        <taxon>Neoteleostei</taxon>
        <taxon>Acanthomorphata</taxon>
        <taxon>Ovalentaria</taxon>
        <taxon>Atherinomorphae</taxon>
        <taxon>Cyprinodontiformes</taxon>
        <taxon>Nothobranchiidae</taxon>
        <taxon>Nothobranchius</taxon>
    </lineage>
</organism>
<evidence type="ECO:0000256" key="2">
    <source>
        <dbReference type="ARBA" id="ARBA00022884"/>
    </source>
</evidence>
<dbReference type="GO" id="GO:0003723">
    <property type="term" value="F:RNA binding"/>
    <property type="evidence" value="ECO:0007669"/>
    <property type="project" value="UniProtKB-UniRule"/>
</dbReference>
<protein>
    <submittedName>
        <fullName evidence="7">RNA binding motif protein 12B</fullName>
    </submittedName>
</protein>
<dbReference type="InterPro" id="IPR000504">
    <property type="entry name" value="RRM_dom"/>
</dbReference>
<gene>
    <name evidence="7" type="primary">RBM12B</name>
</gene>
<keyword evidence="5" id="KW-1133">Transmembrane helix</keyword>
<dbReference type="EMBL" id="HADY01007793">
    <property type="protein sequence ID" value="SBP46278.1"/>
    <property type="molecule type" value="Transcribed_RNA"/>
</dbReference>
<feature type="domain" description="RRM" evidence="6">
    <location>
        <begin position="652"/>
        <end position="728"/>
    </location>
</feature>
<feature type="region of interest" description="Disordered" evidence="4">
    <location>
        <begin position="332"/>
        <end position="357"/>
    </location>
</feature>
<reference evidence="7" key="2">
    <citation type="submission" date="2016-06" db="EMBL/GenBank/DDBJ databases">
        <title>The genome of a short-lived fish provides insights into sex chromosome evolution and the genetic control of aging.</title>
        <authorList>
            <person name="Reichwald K."/>
            <person name="Felder M."/>
            <person name="Petzold A."/>
            <person name="Koch P."/>
            <person name="Groth M."/>
            <person name="Platzer M."/>
        </authorList>
    </citation>
    <scope>NUCLEOTIDE SEQUENCE</scope>
    <source>
        <tissue evidence="7">Brain</tissue>
    </source>
</reference>
<dbReference type="Gene3D" id="3.30.70.330">
    <property type="match status" value="5"/>
</dbReference>
<dbReference type="InterPro" id="IPR012677">
    <property type="entry name" value="Nucleotide-bd_a/b_plait_sf"/>
</dbReference>
<keyword evidence="1" id="KW-0677">Repeat</keyword>
<feature type="transmembrane region" description="Helical" evidence="5">
    <location>
        <begin position="84"/>
        <end position="104"/>
    </location>
</feature>
<sequence length="728" mass="83526">MPPLCCRCVIFWMRCAIIDYMLKRLTIRKRWPLAVHLFRVTLAVSESSSTNKKTHLHASRLPFGYILSYIYWQDSALLYNLFEILYLLLVCCCLCVSMAVVIRLQGLSVTAGSEDIRSFFSGLRIPDGGVHIIGGELDEAFIIFASDEDARRAMLRSGKLIKDSQVTLLLSSKTEMQNVLERTTKTCERDKKRQFDDNARHGQRSVNIEVGRRSSSRSAISPSSQHQMSSNSEDFFGVFLNGLPFSVNKREIQDFFGGLLIVEILLLKNFKGLNNGRGFVRFATEQDLIKALKRDREYIGSRYIEVKLTTIHYWHKAVNHIEMDLNPDDYLERGRPPVHGQRNPQHRDRSRSPMSQRHIAPSDKEYCVMLENLPFGIEQVGIKQLFPKSKLENDQILFVADSDRRRSRSAFVLFRSIRDYCEALSQEKREFCNRWIYTRPISRENMLRILESHSSAVRPYRDSEKHQERAPSHLKDLYDSEKACVFVRNLPTDVRKVEIIDFFHGFNVMEDRVWVLHDHRGAGVGQALVLFMSEAEAGNAITQNGRRFLGSEITMKCISRAQMKQLAAEPAEKQEPLPKDEQHFNMGSKSLYPSGDVYPDVRKDSYMTNANVNACMGFDYEHCSVRCRSPQDLGNGFHGRFGSPEQRFDGPTCVQLVNLPFQIRPEEVYDFCYGYRIIPGSVSLQYEQNGKAKGSATLVFESRKEALHAVQELSGRPIGPRKIQLLLV</sequence>
<evidence type="ECO:0000259" key="6">
    <source>
        <dbReference type="PROSITE" id="PS50102"/>
    </source>
</evidence>
<evidence type="ECO:0000256" key="3">
    <source>
        <dbReference type="PROSITE-ProRule" id="PRU00176"/>
    </source>
</evidence>
<proteinExistence type="predicted"/>
<dbReference type="AlphaFoldDB" id="A0A1A7ZV30"/>
<dbReference type="InterPro" id="IPR035979">
    <property type="entry name" value="RBD_domain_sf"/>
</dbReference>
<evidence type="ECO:0000256" key="4">
    <source>
        <dbReference type="SAM" id="MobiDB-lite"/>
    </source>
</evidence>
<accession>A0A1A7ZV30</accession>
<keyword evidence="2 3" id="KW-0694">RNA-binding</keyword>
<evidence type="ECO:0000313" key="7">
    <source>
        <dbReference type="EMBL" id="SBP46278.1"/>
    </source>
</evidence>
<dbReference type="SMART" id="SM00360">
    <property type="entry name" value="RRM"/>
    <property type="match status" value="5"/>
</dbReference>
<reference evidence="7" key="1">
    <citation type="submission" date="2016-05" db="EMBL/GenBank/DDBJ databases">
        <authorList>
            <person name="Lavstsen T."/>
            <person name="Jespersen J.S."/>
        </authorList>
    </citation>
    <scope>NUCLEOTIDE SEQUENCE</scope>
    <source>
        <tissue evidence="7">Brain</tissue>
    </source>
</reference>
<dbReference type="SUPFAM" id="SSF54928">
    <property type="entry name" value="RNA-binding domain, RBD"/>
    <property type="match status" value="4"/>
</dbReference>
<dbReference type="Pfam" id="PF00076">
    <property type="entry name" value="RRM_1"/>
    <property type="match status" value="3"/>
</dbReference>